<dbReference type="Proteomes" id="UP000429181">
    <property type="component" value="Chromosome 19"/>
</dbReference>
<keyword evidence="4" id="KW-0732">Signal</keyword>
<dbReference type="PANTHER" id="PTHR13771">
    <property type="entry name" value="INTERCELLULAR ADHESION MOLECULE"/>
    <property type="match status" value="1"/>
</dbReference>
<evidence type="ECO:0000256" key="9">
    <source>
        <dbReference type="ARBA" id="ARBA00023157"/>
    </source>
</evidence>
<dbReference type="FunFam" id="2.60.40.10:FF:000338">
    <property type="entry name" value="intercellular adhesion molecule 5"/>
    <property type="match status" value="1"/>
</dbReference>
<evidence type="ECO:0000313" key="14">
    <source>
        <dbReference type="Ensembl" id="ENSBIXP00005015134.1"/>
    </source>
</evidence>
<evidence type="ECO:0000256" key="7">
    <source>
        <dbReference type="ARBA" id="ARBA00022989"/>
    </source>
</evidence>
<dbReference type="Pfam" id="PF03921">
    <property type="entry name" value="ICAM_N"/>
    <property type="match status" value="1"/>
</dbReference>
<evidence type="ECO:0000259" key="13">
    <source>
        <dbReference type="Pfam" id="PF03921"/>
    </source>
</evidence>
<evidence type="ECO:0000256" key="12">
    <source>
        <dbReference type="SAM" id="Phobius"/>
    </source>
</evidence>
<dbReference type="Ensembl" id="ENSBIXT00005025812.1">
    <property type="protein sequence ID" value="ENSBIXP00005015134.1"/>
    <property type="gene ID" value="ENSBIXG00005018991.1"/>
</dbReference>
<keyword evidence="6" id="KW-0130">Cell adhesion</keyword>
<dbReference type="GO" id="GO:0005886">
    <property type="term" value="C:plasma membrane"/>
    <property type="evidence" value="ECO:0007669"/>
    <property type="project" value="TreeGrafter"/>
</dbReference>
<keyword evidence="11" id="KW-0393">Immunoglobulin domain</keyword>
<evidence type="ECO:0000256" key="6">
    <source>
        <dbReference type="ARBA" id="ARBA00022889"/>
    </source>
</evidence>
<dbReference type="InterPro" id="IPR013783">
    <property type="entry name" value="Ig-like_fold"/>
</dbReference>
<keyword evidence="5" id="KW-0677">Repeat</keyword>
<keyword evidence="10" id="KW-0325">Glycoprotein</keyword>
<dbReference type="PANTHER" id="PTHR13771:SF3">
    <property type="entry name" value="INTERCELLULAR ADHESION MOLECULE 2"/>
    <property type="match status" value="1"/>
</dbReference>
<accession>A0A4W2G985</accession>
<evidence type="ECO:0000256" key="11">
    <source>
        <dbReference type="ARBA" id="ARBA00023319"/>
    </source>
</evidence>
<dbReference type="Gene3D" id="2.60.40.10">
    <property type="entry name" value="Immunoglobulins"/>
    <property type="match status" value="2"/>
</dbReference>
<dbReference type="GeneTree" id="ENSGT00940000161654"/>
<dbReference type="AlphaFoldDB" id="A0A4W2G985"/>
<evidence type="ECO:0000256" key="8">
    <source>
        <dbReference type="ARBA" id="ARBA00023136"/>
    </source>
</evidence>
<dbReference type="InterPro" id="IPR013768">
    <property type="entry name" value="ICAM_N"/>
</dbReference>
<comment type="similarity">
    <text evidence="2">Belongs to the immunoglobulin superfamily. ICAM family.</text>
</comment>
<feature type="transmembrane region" description="Helical" evidence="12">
    <location>
        <begin position="268"/>
        <end position="285"/>
    </location>
</feature>
<organism evidence="14 15">
    <name type="scientific">Bos indicus x Bos taurus</name>
    <name type="common">Hybrid cattle</name>
    <dbReference type="NCBI Taxonomy" id="30522"/>
    <lineage>
        <taxon>Eukaryota</taxon>
        <taxon>Metazoa</taxon>
        <taxon>Chordata</taxon>
        <taxon>Craniata</taxon>
        <taxon>Vertebrata</taxon>
        <taxon>Euteleostomi</taxon>
        <taxon>Mammalia</taxon>
        <taxon>Eutheria</taxon>
        <taxon>Laurasiatheria</taxon>
        <taxon>Artiodactyla</taxon>
        <taxon>Ruminantia</taxon>
        <taxon>Pecora</taxon>
        <taxon>Bovidae</taxon>
        <taxon>Bovinae</taxon>
        <taxon>Bos</taxon>
    </lineage>
</organism>
<dbReference type="InterPro" id="IPR047012">
    <property type="entry name" value="ICAM_VCAM"/>
</dbReference>
<reference evidence="14 15" key="1">
    <citation type="submission" date="2018-11" db="EMBL/GenBank/DDBJ databases">
        <title>Haplotype-resolved cattle genomes.</title>
        <authorList>
            <person name="Low W.Y."/>
            <person name="Tearle R."/>
            <person name="Bickhart D.M."/>
            <person name="Rosen B.D."/>
            <person name="Koren S."/>
            <person name="Rhie A."/>
            <person name="Hiendleder S."/>
            <person name="Phillippy A.M."/>
            <person name="Smith T.P.L."/>
            <person name="Williams J.L."/>
        </authorList>
    </citation>
    <scope>NUCLEOTIDE SEQUENCE [LARGE SCALE GENOMIC DNA]</scope>
</reference>
<dbReference type="SUPFAM" id="SSF48726">
    <property type="entry name" value="Immunoglobulin"/>
    <property type="match status" value="2"/>
</dbReference>
<evidence type="ECO:0000256" key="4">
    <source>
        <dbReference type="ARBA" id="ARBA00022729"/>
    </source>
</evidence>
<keyword evidence="7 12" id="KW-1133">Transmembrane helix</keyword>
<dbReference type="InterPro" id="IPR036179">
    <property type="entry name" value="Ig-like_dom_sf"/>
</dbReference>
<dbReference type="GO" id="GO:0098609">
    <property type="term" value="P:cell-cell adhesion"/>
    <property type="evidence" value="ECO:0007669"/>
    <property type="project" value="InterPro"/>
</dbReference>
<proteinExistence type="inferred from homology"/>
<evidence type="ECO:0000256" key="2">
    <source>
        <dbReference type="ARBA" id="ARBA00005925"/>
    </source>
</evidence>
<name>A0A4W2G985_BOBOX</name>
<dbReference type="GO" id="GO:0005178">
    <property type="term" value="F:integrin binding"/>
    <property type="evidence" value="ECO:0007669"/>
    <property type="project" value="InterPro"/>
</dbReference>
<dbReference type="PRINTS" id="PR01472">
    <property type="entry name" value="ICAMVCAM1"/>
</dbReference>
<evidence type="ECO:0000256" key="3">
    <source>
        <dbReference type="ARBA" id="ARBA00022692"/>
    </source>
</evidence>
<evidence type="ECO:0000256" key="10">
    <source>
        <dbReference type="ARBA" id="ARBA00023180"/>
    </source>
</evidence>
<evidence type="ECO:0000313" key="15">
    <source>
        <dbReference type="Proteomes" id="UP000429181"/>
    </source>
</evidence>
<feature type="domain" description="Intercellular adhesion molecule N-terminal" evidence="13">
    <location>
        <begin position="70"/>
        <end position="160"/>
    </location>
</feature>
<dbReference type="InterPro" id="IPR003987">
    <property type="entry name" value="ICAM_VCAM_N"/>
</dbReference>
<keyword evidence="9" id="KW-1015">Disulfide bond</keyword>
<sequence>MRGNTIQLTESWEFRTAAGHPFLTSALHVSPGSPQLFPANLWTPPEMSPFGGWGTLAAFLALLCCRGSGEEQFEVPMEPNHLLVGSGEFQVINFTASCTDPKKLVLETALHKTFLEDQAQWKLFKVISISKNMELMCSFICGGKEGMKVFNITVFYPPKQVLLTLSHTSVAVGTLFTIECMVPAVAPLEGLTVTLLRGTEILYNQTFVGTARFPQDAVVTHHTTAHREDGLHNFWCEAQMDLRSRGGGLVHRVSDPQRLEVKEPEPNNQMVTIMIVIVLLLLFWFK</sequence>
<evidence type="ECO:0000256" key="1">
    <source>
        <dbReference type="ARBA" id="ARBA00004479"/>
    </source>
</evidence>
<evidence type="ECO:0000256" key="5">
    <source>
        <dbReference type="ARBA" id="ARBA00022737"/>
    </source>
</evidence>
<keyword evidence="8 12" id="KW-0472">Membrane</keyword>
<protein>
    <recommendedName>
        <fullName evidence="13">Intercellular adhesion molecule N-terminal domain-containing protein</fullName>
    </recommendedName>
</protein>
<reference evidence="14" key="2">
    <citation type="submission" date="2025-08" db="UniProtKB">
        <authorList>
            <consortium name="Ensembl"/>
        </authorList>
    </citation>
    <scope>IDENTIFICATION</scope>
</reference>
<comment type="subcellular location">
    <subcellularLocation>
        <location evidence="1">Membrane</location>
        <topology evidence="1">Single-pass type I membrane protein</topology>
    </subcellularLocation>
</comment>
<keyword evidence="3 12" id="KW-0812">Transmembrane</keyword>